<evidence type="ECO:0000313" key="1">
    <source>
        <dbReference type="EMBL" id="KAJ8479117.1"/>
    </source>
</evidence>
<keyword evidence="2" id="KW-1185">Reference proteome</keyword>
<sequence>MHPLPYSVPKATSDRSDSVRQHWRRFRSIQFLRRLPRPENEAESDRFRWELWTFRVSGVFLRRIGASSVVELGCCPVLRGFRRGSSIGLNIDRSRIRYIGGT</sequence>
<name>A0AAV8QRM7_ENSVE</name>
<accession>A0AAV8QRM7</accession>
<dbReference type="EMBL" id="JAQQAF010000006">
    <property type="protein sequence ID" value="KAJ8479117.1"/>
    <property type="molecule type" value="Genomic_DNA"/>
</dbReference>
<reference evidence="1 2" key="1">
    <citation type="submission" date="2022-12" db="EMBL/GenBank/DDBJ databases">
        <title>Chromosome-scale assembly of the Ensete ventricosum genome.</title>
        <authorList>
            <person name="Dussert Y."/>
            <person name="Stocks J."/>
            <person name="Wendawek A."/>
            <person name="Woldeyes F."/>
            <person name="Nichols R.A."/>
            <person name="Borrell J.S."/>
        </authorList>
    </citation>
    <scope>NUCLEOTIDE SEQUENCE [LARGE SCALE GENOMIC DNA]</scope>
    <source>
        <strain evidence="2">cv. Maze</strain>
        <tissue evidence="1">Seeds</tissue>
    </source>
</reference>
<organism evidence="1 2">
    <name type="scientific">Ensete ventricosum</name>
    <name type="common">Abyssinian banana</name>
    <name type="synonym">Musa ensete</name>
    <dbReference type="NCBI Taxonomy" id="4639"/>
    <lineage>
        <taxon>Eukaryota</taxon>
        <taxon>Viridiplantae</taxon>
        <taxon>Streptophyta</taxon>
        <taxon>Embryophyta</taxon>
        <taxon>Tracheophyta</taxon>
        <taxon>Spermatophyta</taxon>
        <taxon>Magnoliopsida</taxon>
        <taxon>Liliopsida</taxon>
        <taxon>Zingiberales</taxon>
        <taxon>Musaceae</taxon>
        <taxon>Ensete</taxon>
    </lineage>
</organism>
<evidence type="ECO:0000313" key="2">
    <source>
        <dbReference type="Proteomes" id="UP001222027"/>
    </source>
</evidence>
<dbReference type="Proteomes" id="UP001222027">
    <property type="component" value="Unassembled WGS sequence"/>
</dbReference>
<proteinExistence type="predicted"/>
<dbReference type="AlphaFoldDB" id="A0AAV8QRM7"/>
<protein>
    <submittedName>
        <fullName evidence="1">Uncharacterized protein</fullName>
    </submittedName>
</protein>
<comment type="caution">
    <text evidence="1">The sequence shown here is derived from an EMBL/GenBank/DDBJ whole genome shotgun (WGS) entry which is preliminary data.</text>
</comment>
<gene>
    <name evidence="1" type="ORF">OPV22_022844</name>
</gene>